<evidence type="ECO:0000313" key="9">
    <source>
        <dbReference type="EMBL" id="KKO01825.1"/>
    </source>
</evidence>
<evidence type="ECO:0000259" key="8">
    <source>
        <dbReference type="Pfam" id="PF00482"/>
    </source>
</evidence>
<feature type="transmembrane region" description="Helical" evidence="7">
    <location>
        <begin position="128"/>
        <end position="147"/>
    </location>
</feature>
<dbReference type="EMBL" id="LAZR01000033">
    <property type="protein sequence ID" value="KKO01825.1"/>
    <property type="molecule type" value="Genomic_DNA"/>
</dbReference>
<feature type="transmembrane region" description="Helical" evidence="7">
    <location>
        <begin position="180"/>
        <end position="199"/>
    </location>
</feature>
<feature type="transmembrane region" description="Helical" evidence="7">
    <location>
        <begin position="330"/>
        <end position="350"/>
    </location>
</feature>
<keyword evidence="5 7" id="KW-1133">Transmembrane helix</keyword>
<dbReference type="InterPro" id="IPR018076">
    <property type="entry name" value="T2SS_GspF_dom"/>
</dbReference>
<evidence type="ECO:0000256" key="4">
    <source>
        <dbReference type="ARBA" id="ARBA00022692"/>
    </source>
</evidence>
<dbReference type="GO" id="GO:0005886">
    <property type="term" value="C:plasma membrane"/>
    <property type="evidence" value="ECO:0007669"/>
    <property type="project" value="UniProtKB-SubCell"/>
</dbReference>
<proteinExistence type="inferred from homology"/>
<dbReference type="AlphaFoldDB" id="A0A0F9VCS6"/>
<evidence type="ECO:0000256" key="2">
    <source>
        <dbReference type="ARBA" id="ARBA00005745"/>
    </source>
</evidence>
<dbReference type="PANTHER" id="PTHR30012:SF0">
    <property type="entry name" value="TYPE II SECRETION SYSTEM PROTEIN F-RELATED"/>
    <property type="match status" value="1"/>
</dbReference>
<name>A0A0F9VCS6_9ZZZZ</name>
<evidence type="ECO:0000256" key="3">
    <source>
        <dbReference type="ARBA" id="ARBA00022475"/>
    </source>
</evidence>
<dbReference type="Pfam" id="PF00482">
    <property type="entry name" value="T2SSF"/>
    <property type="match status" value="1"/>
</dbReference>
<comment type="caution">
    <text evidence="9">The sequence shown here is derived from an EMBL/GenBank/DDBJ whole genome shotgun (WGS) entry which is preliminary data.</text>
</comment>
<comment type="similarity">
    <text evidence="2">Belongs to the GSP F family.</text>
</comment>
<keyword evidence="4 7" id="KW-0812">Transmembrane</keyword>
<dbReference type="InterPro" id="IPR003004">
    <property type="entry name" value="GspF/PilC"/>
</dbReference>
<evidence type="ECO:0000256" key="6">
    <source>
        <dbReference type="ARBA" id="ARBA00023136"/>
    </source>
</evidence>
<reference evidence="9" key="1">
    <citation type="journal article" date="2015" name="Nature">
        <title>Complex archaea that bridge the gap between prokaryotes and eukaryotes.</title>
        <authorList>
            <person name="Spang A."/>
            <person name="Saw J.H."/>
            <person name="Jorgensen S.L."/>
            <person name="Zaremba-Niedzwiedzka K."/>
            <person name="Martijn J."/>
            <person name="Lind A.E."/>
            <person name="van Eijk R."/>
            <person name="Schleper C."/>
            <person name="Guy L."/>
            <person name="Ettema T.J."/>
        </authorList>
    </citation>
    <scope>NUCLEOTIDE SEQUENCE</scope>
</reference>
<keyword evidence="3" id="KW-1003">Cell membrane</keyword>
<dbReference type="PANTHER" id="PTHR30012">
    <property type="entry name" value="GENERAL SECRETION PATHWAY PROTEIN"/>
    <property type="match status" value="1"/>
</dbReference>
<sequence length="359" mass="40081">MAKYGHSTFEKKFAKFFFGFDRRLKFYQQMGALTRTGMPKTDALHMIYVVASKEGKKKNETLAVVVADIIAGMVNGEGFGQAIKPWVPIDDVMVLEAIESSDDFPTFIDEYCLMLVGKKKIMSTIKGGLTYPVVLLSAIYGLMYYFGKSVTPKIEPLLAIEDWVGPAAFLAFLNRFAENLAFPITMTIFVTITLIVLSLKRWIRFGRVYADKLPIYSTYRMYTGISFMTSVAALIQGGMPVIGAVEKILPLSPPYVKYRLKMVYRHMLNGENFGAALYRTGTGWPDQELNLSLKIFAETADLSQQLSRLAKDSLITSQQKIEASMAIMKSVTMCIVFAVILGIVGGMYGLQDLIAQKLQ</sequence>
<evidence type="ECO:0000256" key="1">
    <source>
        <dbReference type="ARBA" id="ARBA00004651"/>
    </source>
</evidence>
<keyword evidence="6 7" id="KW-0472">Membrane</keyword>
<evidence type="ECO:0000256" key="7">
    <source>
        <dbReference type="SAM" id="Phobius"/>
    </source>
</evidence>
<comment type="subcellular location">
    <subcellularLocation>
        <location evidence="1">Cell membrane</location>
        <topology evidence="1">Multi-pass membrane protein</topology>
    </subcellularLocation>
</comment>
<dbReference type="Gene3D" id="1.20.81.30">
    <property type="entry name" value="Type II secretion system (T2SS), domain F"/>
    <property type="match status" value="2"/>
</dbReference>
<accession>A0A0F9VCS6</accession>
<gene>
    <name evidence="9" type="ORF">LCGC14_0111800</name>
</gene>
<dbReference type="InterPro" id="IPR042094">
    <property type="entry name" value="T2SS_GspF_sf"/>
</dbReference>
<feature type="domain" description="Type II secretion system protein GspF" evidence="8">
    <location>
        <begin position="227"/>
        <end position="348"/>
    </location>
</feature>
<evidence type="ECO:0000256" key="5">
    <source>
        <dbReference type="ARBA" id="ARBA00022989"/>
    </source>
</evidence>
<organism evidence="9">
    <name type="scientific">marine sediment metagenome</name>
    <dbReference type="NCBI Taxonomy" id="412755"/>
    <lineage>
        <taxon>unclassified sequences</taxon>
        <taxon>metagenomes</taxon>
        <taxon>ecological metagenomes</taxon>
    </lineage>
</organism>
<protein>
    <recommendedName>
        <fullName evidence="8">Type II secretion system protein GspF domain-containing protein</fullName>
    </recommendedName>
</protein>